<dbReference type="OrthoDB" id="9804328at2"/>
<feature type="domain" description="Glutamine amidotransferase" evidence="7">
    <location>
        <begin position="5"/>
        <end position="184"/>
    </location>
</feature>
<dbReference type="EMBL" id="FQXI01000016">
    <property type="protein sequence ID" value="SHH61327.1"/>
    <property type="molecule type" value="Genomic_DNA"/>
</dbReference>
<evidence type="ECO:0000256" key="6">
    <source>
        <dbReference type="ARBA" id="ARBA00031356"/>
    </source>
</evidence>
<keyword evidence="1" id="KW-0436">Ligase</keyword>
<dbReference type="Proteomes" id="UP000184032">
    <property type="component" value="Unassembled WGS sequence"/>
</dbReference>
<protein>
    <recommendedName>
        <fullName evidence="6">Glutamine amidotransferase</fullName>
    </recommendedName>
</protein>
<evidence type="ECO:0000256" key="1">
    <source>
        <dbReference type="ARBA" id="ARBA00022598"/>
    </source>
</evidence>
<dbReference type="GO" id="GO:0005829">
    <property type="term" value="C:cytosol"/>
    <property type="evidence" value="ECO:0007669"/>
    <property type="project" value="TreeGrafter"/>
</dbReference>
<keyword evidence="4" id="KW-0658">Purine biosynthesis</keyword>
<keyword evidence="5" id="KW-0067">ATP-binding</keyword>
<dbReference type="GO" id="GO:0003921">
    <property type="term" value="F:GMP synthase activity"/>
    <property type="evidence" value="ECO:0007669"/>
    <property type="project" value="TreeGrafter"/>
</dbReference>
<dbReference type="Pfam" id="PF00117">
    <property type="entry name" value="GATase"/>
    <property type="match status" value="1"/>
</dbReference>
<dbReference type="Gene3D" id="3.40.50.880">
    <property type="match status" value="1"/>
</dbReference>
<proteinExistence type="predicted"/>
<evidence type="ECO:0000313" key="9">
    <source>
        <dbReference type="Proteomes" id="UP000184032"/>
    </source>
</evidence>
<keyword evidence="3" id="KW-0332">GMP biosynthesis</keyword>
<evidence type="ECO:0000256" key="2">
    <source>
        <dbReference type="ARBA" id="ARBA00022741"/>
    </source>
</evidence>
<evidence type="ECO:0000259" key="7">
    <source>
        <dbReference type="Pfam" id="PF00117"/>
    </source>
</evidence>
<dbReference type="PANTHER" id="PTHR11922:SF2">
    <property type="entry name" value="GMP SYNTHASE [GLUTAMINE-HYDROLYZING]"/>
    <property type="match status" value="1"/>
</dbReference>
<dbReference type="RefSeq" id="WP_073185427.1">
    <property type="nucleotide sequence ID" value="NZ_FQXI01000016.1"/>
</dbReference>
<evidence type="ECO:0000256" key="4">
    <source>
        <dbReference type="ARBA" id="ARBA00022755"/>
    </source>
</evidence>
<gene>
    <name evidence="8" type="ORF">SAMN02745245_01736</name>
</gene>
<evidence type="ECO:0000256" key="5">
    <source>
        <dbReference type="ARBA" id="ARBA00022840"/>
    </source>
</evidence>
<dbReference type="InterPro" id="IPR017926">
    <property type="entry name" value="GATASE"/>
</dbReference>
<sequence>MKKILIVDFGFSNPDKIIEKIKSLSDIYVTDYKNAYEKAVELNVDGIIFGGGISDIKAEDAPRVNKDIYSLNKPIFGICSGMELIALDFGGEVGRDKYPFEKGDTIANLDSNSTIFKNLPSEQHTHMYHGYSVEKLPKDFKNTGSTENGPIAAFENENLKIYGTIFHPEGKYSEYGREILENFINVI</sequence>
<reference evidence="8 9" key="1">
    <citation type="submission" date="2016-11" db="EMBL/GenBank/DDBJ databases">
        <authorList>
            <person name="Jaros S."/>
            <person name="Januszkiewicz K."/>
            <person name="Wedrychowicz H."/>
        </authorList>
    </citation>
    <scope>NUCLEOTIDE SEQUENCE [LARGE SCALE GENOMIC DNA]</scope>
    <source>
        <strain evidence="8 9">DSM 21120</strain>
    </source>
</reference>
<evidence type="ECO:0000256" key="3">
    <source>
        <dbReference type="ARBA" id="ARBA00022749"/>
    </source>
</evidence>
<dbReference type="InterPro" id="IPR029062">
    <property type="entry name" value="Class_I_gatase-like"/>
</dbReference>
<dbReference type="AlphaFoldDB" id="A0A1M5UED6"/>
<keyword evidence="2" id="KW-0547">Nucleotide-binding</keyword>
<keyword evidence="9" id="KW-1185">Reference proteome</keyword>
<name>A0A1M5UED6_9FIRM</name>
<dbReference type="GO" id="GO:0005524">
    <property type="term" value="F:ATP binding"/>
    <property type="evidence" value="ECO:0007669"/>
    <property type="project" value="UniProtKB-KW"/>
</dbReference>
<dbReference type="SUPFAM" id="SSF52317">
    <property type="entry name" value="Class I glutamine amidotransferase-like"/>
    <property type="match status" value="1"/>
</dbReference>
<accession>A0A1M5UED6</accession>
<dbReference type="PANTHER" id="PTHR11922">
    <property type="entry name" value="GMP SYNTHASE-RELATED"/>
    <property type="match status" value="1"/>
</dbReference>
<organism evidence="8 9">
    <name type="scientific">Anaerosphaera aminiphila DSM 21120</name>
    <dbReference type="NCBI Taxonomy" id="1120995"/>
    <lineage>
        <taxon>Bacteria</taxon>
        <taxon>Bacillati</taxon>
        <taxon>Bacillota</taxon>
        <taxon>Tissierellia</taxon>
        <taxon>Tissierellales</taxon>
        <taxon>Peptoniphilaceae</taxon>
        <taxon>Anaerosphaera</taxon>
    </lineage>
</organism>
<dbReference type="STRING" id="1120995.SAMN02745245_01736"/>
<evidence type="ECO:0000313" key="8">
    <source>
        <dbReference type="EMBL" id="SHH61327.1"/>
    </source>
</evidence>
<dbReference type="PROSITE" id="PS51273">
    <property type="entry name" value="GATASE_TYPE_1"/>
    <property type="match status" value="1"/>
</dbReference>